<dbReference type="PANTHER" id="PTHR22935">
    <property type="entry name" value="PENICILLIN-BINDING PROTEIN"/>
    <property type="match status" value="1"/>
</dbReference>
<dbReference type="AlphaFoldDB" id="S8EKV3"/>
<reference evidence="4 5" key="1">
    <citation type="journal article" date="2012" name="Science">
        <title>The Paleozoic origin of enzymatic lignin decomposition reconstructed from 31 fungal genomes.</title>
        <authorList>
            <person name="Floudas D."/>
            <person name="Binder M."/>
            <person name="Riley R."/>
            <person name="Barry K."/>
            <person name="Blanchette R.A."/>
            <person name="Henrissat B."/>
            <person name="Martinez A.T."/>
            <person name="Otillar R."/>
            <person name="Spatafora J.W."/>
            <person name="Yadav J.S."/>
            <person name="Aerts A."/>
            <person name="Benoit I."/>
            <person name="Boyd A."/>
            <person name="Carlson A."/>
            <person name="Copeland A."/>
            <person name="Coutinho P.M."/>
            <person name="de Vries R.P."/>
            <person name="Ferreira P."/>
            <person name="Findley K."/>
            <person name="Foster B."/>
            <person name="Gaskell J."/>
            <person name="Glotzer D."/>
            <person name="Gorecki P."/>
            <person name="Heitman J."/>
            <person name="Hesse C."/>
            <person name="Hori C."/>
            <person name="Igarashi K."/>
            <person name="Jurgens J.A."/>
            <person name="Kallen N."/>
            <person name="Kersten P."/>
            <person name="Kohler A."/>
            <person name="Kuees U."/>
            <person name="Kumar T.K.A."/>
            <person name="Kuo A."/>
            <person name="LaButti K."/>
            <person name="Larrondo L.F."/>
            <person name="Lindquist E."/>
            <person name="Ling A."/>
            <person name="Lombard V."/>
            <person name="Lucas S."/>
            <person name="Lundell T."/>
            <person name="Martin R."/>
            <person name="McLaughlin D.J."/>
            <person name="Morgenstern I."/>
            <person name="Morin E."/>
            <person name="Murat C."/>
            <person name="Nagy L.G."/>
            <person name="Nolan M."/>
            <person name="Ohm R.A."/>
            <person name="Patyshakuliyeva A."/>
            <person name="Rokas A."/>
            <person name="Ruiz-Duenas F.J."/>
            <person name="Sabat G."/>
            <person name="Salamov A."/>
            <person name="Samejima M."/>
            <person name="Schmutz J."/>
            <person name="Slot J.C."/>
            <person name="St John F."/>
            <person name="Stenlid J."/>
            <person name="Sun H."/>
            <person name="Sun S."/>
            <person name="Syed K."/>
            <person name="Tsang A."/>
            <person name="Wiebenga A."/>
            <person name="Young D."/>
            <person name="Pisabarro A."/>
            <person name="Eastwood D.C."/>
            <person name="Martin F."/>
            <person name="Cullen D."/>
            <person name="Grigoriev I.V."/>
            <person name="Hibbett D.S."/>
        </authorList>
    </citation>
    <scope>NUCLEOTIDE SEQUENCE</scope>
    <source>
        <strain evidence="5">FP-58527</strain>
    </source>
</reference>
<feature type="domain" description="Beta-lactamase-related" evidence="3">
    <location>
        <begin position="81"/>
        <end position="436"/>
    </location>
</feature>
<dbReference type="SUPFAM" id="SSF56601">
    <property type="entry name" value="beta-lactamase/transpeptidase-like"/>
    <property type="match status" value="1"/>
</dbReference>
<dbReference type="InParanoid" id="S8EKV3"/>
<feature type="signal peptide" evidence="2">
    <location>
        <begin position="1"/>
        <end position="15"/>
    </location>
</feature>
<proteinExistence type="inferred from homology"/>
<keyword evidence="2" id="KW-0732">Signal</keyword>
<evidence type="ECO:0000313" key="4">
    <source>
        <dbReference type="EMBL" id="EPT03969.1"/>
    </source>
</evidence>
<name>S8EKV3_FOMSC</name>
<dbReference type="InterPro" id="IPR012338">
    <property type="entry name" value="Beta-lactam/transpept-like"/>
</dbReference>
<dbReference type="InterPro" id="IPR051478">
    <property type="entry name" value="Beta-lactamase-like_AB/R"/>
</dbReference>
<evidence type="ECO:0000256" key="2">
    <source>
        <dbReference type="SAM" id="SignalP"/>
    </source>
</evidence>
<dbReference type="STRING" id="743788.S8EKV3"/>
<sequence>MFSFTTVSASVSALAATLIAQYGKLWTTISGHSTTVESLNCYPFLPDLFQEFPPSAAHPLMRAASAEVEAYLRGRFQSGAGDIESLSAAVVTSHGAIYEVNLGKLRNNGSDTDRDSSPPTTSHAMYRMASVSKLFEVVEAHVLRQRGALSWDDPVSRFLPEFMYRLDGYAPANPGSSMNEEPITLRHLATHLSGLGHDWPPGDVSRWPHSVEGAGAPPTNGLPFPTLESVLASVAANRLVYPPGYYPSYSNTATGVLGSVLVAANRMSSSSPSKEPTKYAELVKRDVFEPMGLNGSHFFAQEENKHLLIVPSFESSIADLDFLDAMNAAGGQWCSLSDATTFTSTLLNPRHPKSVLASYTMRNWLHATRSFEEDDWTEAGLIWEIIKAKDSNQRLRRIYWKLGELYNYHTAIALHPGTSYGVVMFMAGAYMDAAAIVYHIFEIMQPYIDRALAELATTVYVGRWKSTDGNSVATITLERGVLFVEELTLDGTNAMDTFNAFNGPPEVVQGKRKRRFALRPTGRRDELRLDTGTPPVNGLKHMSCYAYWAGFDDWGMHNGAPTNLFYFTGNIEGWEQGMADERVLHIPAMGDLQLRR</sequence>
<organism evidence="4 5">
    <name type="scientific">Fomitopsis schrenkii</name>
    <name type="common">Brown rot fungus</name>
    <dbReference type="NCBI Taxonomy" id="2126942"/>
    <lineage>
        <taxon>Eukaryota</taxon>
        <taxon>Fungi</taxon>
        <taxon>Dikarya</taxon>
        <taxon>Basidiomycota</taxon>
        <taxon>Agaricomycotina</taxon>
        <taxon>Agaricomycetes</taxon>
        <taxon>Polyporales</taxon>
        <taxon>Fomitopsis</taxon>
    </lineage>
</organism>
<dbReference type="Proteomes" id="UP000015241">
    <property type="component" value="Unassembled WGS sequence"/>
</dbReference>
<dbReference type="InterPro" id="IPR001466">
    <property type="entry name" value="Beta-lactam-related"/>
</dbReference>
<dbReference type="HOGENOM" id="CLU_030521_0_0_1"/>
<evidence type="ECO:0000313" key="5">
    <source>
        <dbReference type="Proteomes" id="UP000015241"/>
    </source>
</evidence>
<dbReference type="eggNOG" id="ENOG502S3SB">
    <property type="taxonomic scope" value="Eukaryota"/>
</dbReference>
<dbReference type="PANTHER" id="PTHR22935:SF95">
    <property type="entry name" value="BETA-LACTAMASE-LIKE 1-RELATED"/>
    <property type="match status" value="1"/>
</dbReference>
<evidence type="ECO:0000259" key="3">
    <source>
        <dbReference type="Pfam" id="PF00144"/>
    </source>
</evidence>
<comment type="similarity">
    <text evidence="1">Belongs to the beta-lactamase family.</text>
</comment>
<dbReference type="Pfam" id="PF00144">
    <property type="entry name" value="Beta-lactamase"/>
    <property type="match status" value="1"/>
</dbReference>
<dbReference type="EMBL" id="KE504128">
    <property type="protein sequence ID" value="EPT03969.1"/>
    <property type="molecule type" value="Genomic_DNA"/>
</dbReference>
<protein>
    <recommendedName>
        <fullName evidence="3">Beta-lactamase-related domain-containing protein</fullName>
    </recommendedName>
</protein>
<feature type="chain" id="PRO_5012542563" description="Beta-lactamase-related domain-containing protein" evidence="2">
    <location>
        <begin position="16"/>
        <end position="596"/>
    </location>
</feature>
<evidence type="ECO:0000256" key="1">
    <source>
        <dbReference type="ARBA" id="ARBA00038473"/>
    </source>
</evidence>
<dbReference type="Gene3D" id="3.40.710.10">
    <property type="entry name" value="DD-peptidase/beta-lactamase superfamily"/>
    <property type="match status" value="1"/>
</dbReference>
<accession>S8EKV3</accession>
<keyword evidence="5" id="KW-1185">Reference proteome</keyword>
<dbReference type="OrthoDB" id="428260at2759"/>
<gene>
    <name evidence="4" type="ORF">FOMPIDRAFT_1157955</name>
</gene>